<evidence type="ECO:0000313" key="5">
    <source>
        <dbReference type="Proteomes" id="UP000030752"/>
    </source>
</evidence>
<feature type="region of interest" description="Disordered" evidence="2">
    <location>
        <begin position="142"/>
        <end position="197"/>
    </location>
</feature>
<sequence length="453" mass="50902">MASGLGSCDHKQSIGCILGTIPTCCACADRRPLASAYATYVDGSGMKLVGSRWQKYCWKCRDYWGFRQTEEETTRPRPPQEDQSWSFSSHPLPQTLNPFTDMPRRNGQPDHHQQQPPFRLSSANNSREIEDSVEVDQITNVSSLLRPGPPRDPAVDLSDQSDPSGSASSTQASSRRQRRAANPFGTREEWESPDYQSPLAGMFTRAWTRYREAEDNRRQAGTELPRQMQGVSFNDHEESLQSTQYPASSAPHAYSRHYERSRHNNSFSLVDDLAWNTPNALPEEVRRVHTMASNLVDSAAAEMNTHGHPHAAPPGHANPFTSSLFSIHDAYNRANVENPFTRNYGFMNMARPPSPPRENPIDVQTARPPPLTTEDMTVSIACRICTEQKVDTLLMPCSHVAMCGWCVQLMREESGRKRERNGLAGQNVRIRGEGWKCPICRRGVEGTRKVYLG</sequence>
<keyword evidence="1" id="KW-0479">Metal-binding</keyword>
<dbReference type="AlphaFoldDB" id="W2RZ42"/>
<evidence type="ECO:0000313" key="4">
    <source>
        <dbReference type="EMBL" id="ETN40934.1"/>
    </source>
</evidence>
<dbReference type="STRING" id="1220924.W2RZ42"/>
<feature type="compositionally biased region" description="Polar residues" evidence="2">
    <location>
        <begin position="82"/>
        <end position="98"/>
    </location>
</feature>
<evidence type="ECO:0000259" key="3">
    <source>
        <dbReference type="PROSITE" id="PS50089"/>
    </source>
</evidence>
<organism evidence="4 5">
    <name type="scientific">Cyphellophora europaea (strain CBS 101466)</name>
    <name type="common">Phialophora europaea</name>
    <dbReference type="NCBI Taxonomy" id="1220924"/>
    <lineage>
        <taxon>Eukaryota</taxon>
        <taxon>Fungi</taxon>
        <taxon>Dikarya</taxon>
        <taxon>Ascomycota</taxon>
        <taxon>Pezizomycotina</taxon>
        <taxon>Eurotiomycetes</taxon>
        <taxon>Chaetothyriomycetidae</taxon>
        <taxon>Chaetothyriales</taxon>
        <taxon>Cyphellophoraceae</taxon>
        <taxon>Cyphellophora</taxon>
    </lineage>
</organism>
<evidence type="ECO:0000256" key="1">
    <source>
        <dbReference type="PROSITE-ProRule" id="PRU00175"/>
    </source>
</evidence>
<feature type="region of interest" description="Disordered" evidence="2">
    <location>
        <begin position="69"/>
        <end position="121"/>
    </location>
</feature>
<dbReference type="InParanoid" id="W2RZ42"/>
<dbReference type="GO" id="GO:0008270">
    <property type="term" value="F:zinc ion binding"/>
    <property type="evidence" value="ECO:0007669"/>
    <property type="project" value="UniProtKB-KW"/>
</dbReference>
<dbReference type="Proteomes" id="UP000030752">
    <property type="component" value="Unassembled WGS sequence"/>
</dbReference>
<keyword evidence="1" id="KW-0862">Zinc</keyword>
<feature type="compositionally biased region" description="Low complexity" evidence="2">
    <location>
        <begin position="158"/>
        <end position="174"/>
    </location>
</feature>
<proteinExistence type="predicted"/>
<dbReference type="SMART" id="SM00184">
    <property type="entry name" value="RING"/>
    <property type="match status" value="1"/>
</dbReference>
<dbReference type="PROSITE" id="PS50089">
    <property type="entry name" value="ZF_RING_2"/>
    <property type="match status" value="1"/>
</dbReference>
<keyword evidence="5" id="KW-1185">Reference proteome</keyword>
<name>W2RZ42_CYPE1</name>
<reference evidence="4 5" key="1">
    <citation type="submission" date="2013-03" db="EMBL/GenBank/DDBJ databases">
        <title>The Genome Sequence of Phialophora europaea CBS 101466.</title>
        <authorList>
            <consortium name="The Broad Institute Genomics Platform"/>
            <person name="Cuomo C."/>
            <person name="de Hoog S."/>
            <person name="Gorbushina A."/>
            <person name="Walker B."/>
            <person name="Young S.K."/>
            <person name="Zeng Q."/>
            <person name="Gargeya S."/>
            <person name="Fitzgerald M."/>
            <person name="Haas B."/>
            <person name="Abouelleil A."/>
            <person name="Allen A.W."/>
            <person name="Alvarado L."/>
            <person name="Arachchi H.M."/>
            <person name="Berlin A.M."/>
            <person name="Chapman S.B."/>
            <person name="Gainer-Dewar J."/>
            <person name="Goldberg J."/>
            <person name="Griggs A."/>
            <person name="Gujja S."/>
            <person name="Hansen M."/>
            <person name="Howarth C."/>
            <person name="Imamovic A."/>
            <person name="Ireland A."/>
            <person name="Larimer J."/>
            <person name="McCowan C."/>
            <person name="Murphy C."/>
            <person name="Pearson M."/>
            <person name="Poon T.W."/>
            <person name="Priest M."/>
            <person name="Roberts A."/>
            <person name="Saif S."/>
            <person name="Shea T."/>
            <person name="Sisk P."/>
            <person name="Sykes S."/>
            <person name="Wortman J."/>
            <person name="Nusbaum C."/>
            <person name="Birren B."/>
        </authorList>
    </citation>
    <scope>NUCLEOTIDE SEQUENCE [LARGE SCALE GENOMIC DNA]</scope>
    <source>
        <strain evidence="4 5">CBS 101466</strain>
    </source>
</reference>
<dbReference type="GeneID" id="19972553"/>
<feature type="compositionally biased region" description="Basic and acidic residues" evidence="2">
    <location>
        <begin position="102"/>
        <end position="113"/>
    </location>
</feature>
<dbReference type="InterPro" id="IPR013083">
    <property type="entry name" value="Znf_RING/FYVE/PHD"/>
</dbReference>
<dbReference type="eggNOG" id="ENOG502SBGS">
    <property type="taxonomic scope" value="Eukaryota"/>
</dbReference>
<dbReference type="InterPro" id="IPR001841">
    <property type="entry name" value="Znf_RING"/>
</dbReference>
<dbReference type="SUPFAM" id="SSF57850">
    <property type="entry name" value="RING/U-box"/>
    <property type="match status" value="1"/>
</dbReference>
<keyword evidence="1" id="KW-0863">Zinc-finger</keyword>
<dbReference type="RefSeq" id="XP_008717777.1">
    <property type="nucleotide sequence ID" value="XM_008719555.1"/>
</dbReference>
<feature type="compositionally biased region" description="Basic and acidic residues" evidence="2">
    <location>
        <begin position="69"/>
        <end position="80"/>
    </location>
</feature>
<dbReference type="Gene3D" id="3.30.40.10">
    <property type="entry name" value="Zinc/RING finger domain, C3HC4 (zinc finger)"/>
    <property type="match status" value="1"/>
</dbReference>
<dbReference type="VEuPathDB" id="FungiDB:HMPREF1541_05214"/>
<dbReference type="OrthoDB" id="1711136at2759"/>
<protein>
    <recommendedName>
        <fullName evidence="3">RING-type domain-containing protein</fullName>
    </recommendedName>
</protein>
<dbReference type="EMBL" id="KB822720">
    <property type="protein sequence ID" value="ETN40934.1"/>
    <property type="molecule type" value="Genomic_DNA"/>
</dbReference>
<gene>
    <name evidence="4" type="ORF">HMPREF1541_05214</name>
</gene>
<evidence type="ECO:0000256" key="2">
    <source>
        <dbReference type="SAM" id="MobiDB-lite"/>
    </source>
</evidence>
<feature type="domain" description="RING-type" evidence="3">
    <location>
        <begin position="382"/>
        <end position="441"/>
    </location>
</feature>
<dbReference type="HOGENOM" id="CLU_048758_0_0_1"/>
<accession>W2RZ42</accession>
<dbReference type="Pfam" id="PF13920">
    <property type="entry name" value="zf-C3HC4_3"/>
    <property type="match status" value="1"/>
</dbReference>